<comment type="subcellular location">
    <subcellularLocation>
        <location evidence="2 9">Cytoplasm</location>
    </subcellularLocation>
</comment>
<dbReference type="SUPFAM" id="SSF54631">
    <property type="entry name" value="CBS-domain pair"/>
    <property type="match status" value="2"/>
</dbReference>
<dbReference type="InterPro" id="IPR046342">
    <property type="entry name" value="CBS_dom_sf"/>
</dbReference>
<evidence type="ECO:0000256" key="10">
    <source>
        <dbReference type="PROSITE-ProRule" id="PRU00703"/>
    </source>
</evidence>
<feature type="region of interest" description="Disordered" evidence="11">
    <location>
        <begin position="486"/>
        <end position="510"/>
    </location>
</feature>
<evidence type="ECO:0000256" key="6">
    <source>
        <dbReference type="ARBA" id="ARBA00022490"/>
    </source>
</evidence>
<evidence type="ECO:0000256" key="4">
    <source>
        <dbReference type="ARBA" id="ARBA00014106"/>
    </source>
</evidence>
<evidence type="ECO:0000256" key="3">
    <source>
        <dbReference type="ARBA" id="ARBA00006624"/>
    </source>
</evidence>
<dbReference type="PANTHER" id="PTHR13780:SF36">
    <property type="entry name" value="CBS DOMAIN-CONTAINING PROTEIN"/>
    <property type="match status" value="1"/>
</dbReference>
<feature type="domain" description="CBS" evidence="12">
    <location>
        <begin position="186"/>
        <end position="242"/>
    </location>
</feature>
<evidence type="ECO:0000256" key="9">
    <source>
        <dbReference type="PIRNR" id="PIRNR018148"/>
    </source>
</evidence>
<dbReference type="PROSITE" id="PS51371">
    <property type="entry name" value="CBS"/>
    <property type="match status" value="2"/>
</dbReference>
<dbReference type="PIRSF" id="PIRSF018148">
    <property type="entry name" value="UCP018148_CBS_YBR214w"/>
    <property type="match status" value="1"/>
</dbReference>
<keyword evidence="14" id="KW-1185">Reference proteome</keyword>
<dbReference type="InterPro" id="IPR016711">
    <property type="entry name" value="Ssd23"/>
</dbReference>
<dbReference type="AlphaFoldDB" id="A0A8H3FGZ9"/>
<dbReference type="InterPro" id="IPR000644">
    <property type="entry name" value="CBS_dom"/>
</dbReference>
<feature type="compositionally biased region" description="Polar residues" evidence="11">
    <location>
        <begin position="8"/>
        <end position="21"/>
    </location>
</feature>
<accession>A0A8H3FGZ9</accession>
<dbReference type="InterPro" id="IPR050511">
    <property type="entry name" value="AMPK_gamma/SDS23_families"/>
</dbReference>
<feature type="region of interest" description="Disordered" evidence="11">
    <location>
        <begin position="1"/>
        <end position="53"/>
    </location>
</feature>
<comment type="caution">
    <text evidence="13">The sequence shown here is derived from an EMBL/GenBank/DDBJ whole genome shotgun (WGS) entry which is preliminary data.</text>
</comment>
<organism evidence="13 14">
    <name type="scientific">Heterodermia speciosa</name>
    <dbReference type="NCBI Taxonomy" id="116794"/>
    <lineage>
        <taxon>Eukaryota</taxon>
        <taxon>Fungi</taxon>
        <taxon>Dikarya</taxon>
        <taxon>Ascomycota</taxon>
        <taxon>Pezizomycotina</taxon>
        <taxon>Lecanoromycetes</taxon>
        <taxon>OSLEUM clade</taxon>
        <taxon>Lecanoromycetidae</taxon>
        <taxon>Caliciales</taxon>
        <taxon>Physciaceae</taxon>
        <taxon>Heterodermia</taxon>
    </lineage>
</organism>
<evidence type="ECO:0000313" key="13">
    <source>
        <dbReference type="EMBL" id="CAF9923339.1"/>
    </source>
</evidence>
<dbReference type="PANTHER" id="PTHR13780">
    <property type="entry name" value="AMP-ACTIVATED PROTEIN KINASE, GAMMA REGULATORY SUBUNIT"/>
    <property type="match status" value="1"/>
</dbReference>
<keyword evidence="6 9" id="KW-0963">Cytoplasm</keyword>
<proteinExistence type="inferred from homology"/>
<reference evidence="13" key="1">
    <citation type="submission" date="2021-03" db="EMBL/GenBank/DDBJ databases">
        <authorList>
            <person name="Tagirdzhanova G."/>
        </authorList>
    </citation>
    <scope>NUCLEOTIDE SEQUENCE</scope>
</reference>
<dbReference type="GO" id="GO:0005737">
    <property type="term" value="C:cytoplasm"/>
    <property type="evidence" value="ECO:0007669"/>
    <property type="project" value="UniProtKB-SubCell"/>
</dbReference>
<dbReference type="OrthoDB" id="449052at2759"/>
<evidence type="ECO:0000256" key="7">
    <source>
        <dbReference type="ARBA" id="ARBA00022737"/>
    </source>
</evidence>
<keyword evidence="7" id="KW-0677">Repeat</keyword>
<dbReference type="Gene3D" id="3.10.580.10">
    <property type="entry name" value="CBS-domain"/>
    <property type="match status" value="2"/>
</dbReference>
<evidence type="ECO:0000259" key="12">
    <source>
        <dbReference type="PROSITE" id="PS51371"/>
    </source>
</evidence>
<dbReference type="GO" id="GO:0030071">
    <property type="term" value="P:regulation of mitotic metaphase/anaphase transition"/>
    <property type="evidence" value="ECO:0007669"/>
    <property type="project" value="InterPro"/>
</dbReference>
<dbReference type="Pfam" id="PF00571">
    <property type="entry name" value="CBS"/>
    <property type="match status" value="2"/>
</dbReference>
<dbReference type="GO" id="GO:0004865">
    <property type="term" value="F:protein serine/threonine phosphatase inhibitor activity"/>
    <property type="evidence" value="ECO:0007669"/>
    <property type="project" value="TreeGrafter"/>
</dbReference>
<evidence type="ECO:0000256" key="2">
    <source>
        <dbReference type="ARBA" id="ARBA00004496"/>
    </source>
</evidence>
<comment type="function">
    <text evidence="1 9">Involved in DNA replication and cell separation.</text>
</comment>
<dbReference type="Proteomes" id="UP000664521">
    <property type="component" value="Unassembled WGS sequence"/>
</dbReference>
<gene>
    <name evidence="13" type="primary">SDS23</name>
    <name evidence="13" type="ORF">HETSPECPRED_005299</name>
</gene>
<evidence type="ECO:0000313" key="14">
    <source>
        <dbReference type="Proteomes" id="UP000664521"/>
    </source>
</evidence>
<dbReference type="SMART" id="SM00116">
    <property type="entry name" value="CBS"/>
    <property type="match status" value="2"/>
</dbReference>
<evidence type="ECO:0000256" key="1">
    <source>
        <dbReference type="ARBA" id="ARBA00002656"/>
    </source>
</evidence>
<dbReference type="GO" id="GO:0042149">
    <property type="term" value="P:cellular response to glucose starvation"/>
    <property type="evidence" value="ECO:0007669"/>
    <property type="project" value="UniProtKB-UniRule"/>
</dbReference>
<comment type="similarity">
    <text evidence="3 9">Belongs to the SDS23 family.</text>
</comment>
<name>A0A8H3FGZ9_9LECA</name>
<protein>
    <recommendedName>
        <fullName evidence="4">Protein SDS23</fullName>
    </recommendedName>
    <alternativeName>
        <fullName evidence="5">Protein sds23</fullName>
    </alternativeName>
</protein>
<evidence type="ECO:0000256" key="8">
    <source>
        <dbReference type="ARBA" id="ARBA00023122"/>
    </source>
</evidence>
<sequence length="510" mass="55195">MDRDESLQRSGSARSSRNPSMRLSHVPSPVHSHSHRQSFTEQMRGLPPSPRANRHLSLSQAQIQDLLNNPPTAGTADPAFAGRDWQHISVGELMNQDVTFVELDTGIEAATNLLLESSSPVLLVRVDSSDKAAAATFDYRDLTQYLLFATGQLQPDEERRVFFQSLAKKAQQGQPIPVRDAKNLGIKEPLITLPHTAGLTKAVETFGGGVHRIIVVKERTDEVVGILSQLELVRFLWENGRSFPNIDQLYPQTIRDLGIGTQQLISVNGDKPLKEALKLMNDEGVTSLAVVDNGYNVVGNISNVDVKLLTKASSAPLLENTCIHFISVILSTRGMNDGQDSFPVFHVSPNSTLAHTVAKLVATKAHRMWITTPPSPSPTNSVPTTPALYSHSSTSFLNAHPPSHPAPPITLSHPAVSHLPGPISSTPQAQPPLMHLSTTPSVSASALPGAAMSGRLSGVVSLTDILNLYAKMSGLNPGDLDEVRRMRRRSSSGSVFSERSGRSVSIDRPR</sequence>
<feature type="compositionally biased region" description="Basic and acidic residues" evidence="11">
    <location>
        <begin position="499"/>
        <end position="510"/>
    </location>
</feature>
<feature type="domain" description="CBS" evidence="12">
    <location>
        <begin position="260"/>
        <end position="317"/>
    </location>
</feature>
<dbReference type="CDD" id="cd02205">
    <property type="entry name" value="CBS_pair_SF"/>
    <property type="match status" value="1"/>
</dbReference>
<dbReference type="EMBL" id="CAJPDS010000033">
    <property type="protein sequence ID" value="CAF9923339.1"/>
    <property type="molecule type" value="Genomic_DNA"/>
</dbReference>
<evidence type="ECO:0000256" key="11">
    <source>
        <dbReference type="SAM" id="MobiDB-lite"/>
    </source>
</evidence>
<evidence type="ECO:0000256" key="5">
    <source>
        <dbReference type="ARBA" id="ARBA00020584"/>
    </source>
</evidence>
<keyword evidence="8 10" id="KW-0129">CBS domain</keyword>